<gene>
    <name evidence="1" type="ORF">J8F10_22775</name>
</gene>
<evidence type="ECO:0000313" key="2">
    <source>
        <dbReference type="Proteomes" id="UP000676565"/>
    </source>
</evidence>
<sequence length="91" mass="10100">MTPLAETLALLKSLPWPENQCAIQEGRASAVLRRGRMEATVRSAADGLVDVVYEPALHETARERVRPAVAVKLVLAIFHRERLCRVEVPEA</sequence>
<evidence type="ECO:0000313" key="1">
    <source>
        <dbReference type="EMBL" id="MBP3958086.1"/>
    </source>
</evidence>
<dbReference type="EMBL" id="JAGKQQ010000001">
    <property type="protein sequence ID" value="MBP3958086.1"/>
    <property type="molecule type" value="Genomic_DNA"/>
</dbReference>
<accession>A0ABS5BWH0</accession>
<proteinExistence type="predicted"/>
<protein>
    <submittedName>
        <fullName evidence="1">Uncharacterized protein</fullName>
    </submittedName>
</protein>
<keyword evidence="2" id="KW-1185">Reference proteome</keyword>
<name>A0ABS5BWH0_9BACT</name>
<dbReference type="RefSeq" id="WP_210657753.1">
    <property type="nucleotide sequence ID" value="NZ_JAGKQQ010000001.1"/>
</dbReference>
<organism evidence="1 2">
    <name type="scientific">Gemmata palustris</name>
    <dbReference type="NCBI Taxonomy" id="2822762"/>
    <lineage>
        <taxon>Bacteria</taxon>
        <taxon>Pseudomonadati</taxon>
        <taxon>Planctomycetota</taxon>
        <taxon>Planctomycetia</taxon>
        <taxon>Gemmatales</taxon>
        <taxon>Gemmataceae</taxon>
        <taxon>Gemmata</taxon>
    </lineage>
</organism>
<reference evidence="1 2" key="1">
    <citation type="submission" date="2021-04" db="EMBL/GenBank/DDBJ databases">
        <authorList>
            <person name="Ivanova A."/>
        </authorList>
    </citation>
    <scope>NUCLEOTIDE SEQUENCE [LARGE SCALE GENOMIC DNA]</scope>
    <source>
        <strain evidence="1 2">G18</strain>
    </source>
</reference>
<comment type="caution">
    <text evidence="1">The sequence shown here is derived from an EMBL/GenBank/DDBJ whole genome shotgun (WGS) entry which is preliminary data.</text>
</comment>
<dbReference type="Proteomes" id="UP000676565">
    <property type="component" value="Unassembled WGS sequence"/>
</dbReference>